<evidence type="ECO:0000256" key="1">
    <source>
        <dbReference type="SAM" id="SignalP"/>
    </source>
</evidence>
<dbReference type="EMBL" id="JAQQBS010001424">
    <property type="protein sequence ID" value="KAK0159306.1"/>
    <property type="molecule type" value="Genomic_DNA"/>
</dbReference>
<protein>
    <submittedName>
        <fullName evidence="2">Uncharacterized protein</fullName>
    </submittedName>
</protein>
<accession>A0AA39C7G8</accession>
<proteinExistence type="predicted"/>
<dbReference type="InterPro" id="IPR045860">
    <property type="entry name" value="Snake_toxin-like_sf"/>
</dbReference>
<sequence>MMEWTKMPLNIVKILFILILVLCIDESEGLSCYKCGQYNDGVGSITPCINSTAQMHLQECPPSAAWCIKYVSEGSTVRDCVPNCVEKEAWSTRTYCCHEDGCNRGGLGIHDDVVTTFLMTIMAMVVQRFRG</sequence>
<organism evidence="2 3">
    <name type="scientific">Microctonus aethiopoides</name>
    <dbReference type="NCBI Taxonomy" id="144406"/>
    <lineage>
        <taxon>Eukaryota</taxon>
        <taxon>Metazoa</taxon>
        <taxon>Ecdysozoa</taxon>
        <taxon>Arthropoda</taxon>
        <taxon>Hexapoda</taxon>
        <taxon>Insecta</taxon>
        <taxon>Pterygota</taxon>
        <taxon>Neoptera</taxon>
        <taxon>Endopterygota</taxon>
        <taxon>Hymenoptera</taxon>
        <taxon>Apocrita</taxon>
        <taxon>Ichneumonoidea</taxon>
        <taxon>Braconidae</taxon>
        <taxon>Euphorinae</taxon>
        <taxon>Microctonus</taxon>
    </lineage>
</organism>
<name>A0AA39C7G8_9HYME</name>
<gene>
    <name evidence="2" type="ORF">PV328_010198</name>
</gene>
<dbReference type="SUPFAM" id="SSF57302">
    <property type="entry name" value="Snake toxin-like"/>
    <property type="match status" value="1"/>
</dbReference>
<dbReference type="AlphaFoldDB" id="A0AA39C7G8"/>
<dbReference type="CDD" id="cd00117">
    <property type="entry name" value="TFP"/>
    <property type="match status" value="1"/>
</dbReference>
<reference evidence="2" key="2">
    <citation type="submission" date="2023-03" db="EMBL/GenBank/DDBJ databases">
        <authorList>
            <person name="Inwood S.N."/>
            <person name="Skelly J.G."/>
            <person name="Guhlin J."/>
            <person name="Harrop T.W.R."/>
            <person name="Goldson S.G."/>
            <person name="Dearden P.K."/>
        </authorList>
    </citation>
    <scope>NUCLEOTIDE SEQUENCE</scope>
    <source>
        <strain evidence="2">Irish</strain>
        <tissue evidence="2">Whole body</tissue>
    </source>
</reference>
<dbReference type="Proteomes" id="UP001168990">
    <property type="component" value="Unassembled WGS sequence"/>
</dbReference>
<reference evidence="2" key="1">
    <citation type="journal article" date="2023" name="bioRxiv">
        <title>Scaffold-level genome assemblies of two parasitoid biocontrol wasps reveal the parthenogenesis mechanism and an associated novel virus.</title>
        <authorList>
            <person name="Inwood S."/>
            <person name="Skelly J."/>
            <person name="Guhlin J."/>
            <person name="Harrop T."/>
            <person name="Goldson S."/>
            <person name="Dearden P."/>
        </authorList>
    </citation>
    <scope>NUCLEOTIDE SEQUENCE</scope>
    <source>
        <strain evidence="2">Irish</strain>
        <tissue evidence="2">Whole body</tissue>
    </source>
</reference>
<keyword evidence="1" id="KW-0732">Signal</keyword>
<comment type="caution">
    <text evidence="2">The sequence shown here is derived from an EMBL/GenBank/DDBJ whole genome shotgun (WGS) entry which is preliminary data.</text>
</comment>
<keyword evidence="3" id="KW-1185">Reference proteome</keyword>
<feature type="chain" id="PRO_5041247643" evidence="1">
    <location>
        <begin position="30"/>
        <end position="131"/>
    </location>
</feature>
<evidence type="ECO:0000313" key="2">
    <source>
        <dbReference type="EMBL" id="KAK0159306.1"/>
    </source>
</evidence>
<evidence type="ECO:0000313" key="3">
    <source>
        <dbReference type="Proteomes" id="UP001168990"/>
    </source>
</evidence>
<feature type="signal peptide" evidence="1">
    <location>
        <begin position="1"/>
        <end position="29"/>
    </location>
</feature>